<accession>H5SF91</accession>
<sequence>MEYDLSALVQQIRLAYAEHLMRCTDLPPEEMEELLSLDGDRDAARRWLAFGYAKHRYDPDHVRGLLVYLFSNYYPSLGDDPAKGKLLRRAIARKTAKLSELTIEKISGTRLDWSEVFQLVGKEFNPTRVKERILKIYEELKGADHEHPKR</sequence>
<organism evidence="1">
    <name type="scientific">uncultured Acetothermia bacterium</name>
    <dbReference type="NCBI Taxonomy" id="236499"/>
    <lineage>
        <taxon>Bacteria</taxon>
        <taxon>Candidatus Bipolaricaulota</taxon>
        <taxon>environmental samples</taxon>
    </lineage>
</organism>
<dbReference type="AlphaFoldDB" id="H5SF91"/>
<dbReference type="EMBL" id="AP011701">
    <property type="protein sequence ID" value="BAL54827.1"/>
    <property type="molecule type" value="Genomic_DNA"/>
</dbReference>
<protein>
    <submittedName>
        <fullName evidence="1">Uncharacterized protein</fullName>
    </submittedName>
</protein>
<gene>
    <name evidence="1" type="ORF">HGMM_F21A08C10</name>
</gene>
<reference evidence="1" key="1">
    <citation type="journal article" date="2005" name="Environ. Microbiol.">
        <title>Genetic and functional properties of uncultivated thermophilic crenarchaeotes from a subsurface gold mine as revealed by analysis of genome fragments.</title>
        <authorList>
            <person name="Nunoura T."/>
            <person name="Hirayama H."/>
            <person name="Takami H."/>
            <person name="Oida H."/>
            <person name="Nishi S."/>
            <person name="Shimamura S."/>
            <person name="Suzuki Y."/>
            <person name="Inagaki F."/>
            <person name="Takai K."/>
            <person name="Nealson K.H."/>
            <person name="Horikoshi K."/>
        </authorList>
    </citation>
    <scope>NUCLEOTIDE SEQUENCE</scope>
</reference>
<name>H5SF91_9BACT</name>
<proteinExistence type="predicted"/>
<reference evidence="1" key="2">
    <citation type="journal article" date="2012" name="PLoS ONE">
        <title>A Deeply Branching Thermophilic Bacterium with an Ancient Acetyl-CoA Pathway Dominates a Subsurface Ecosystem.</title>
        <authorList>
            <person name="Takami H."/>
            <person name="Noguchi H."/>
            <person name="Takaki Y."/>
            <person name="Uchiyama I."/>
            <person name="Toyoda A."/>
            <person name="Nishi S."/>
            <person name="Chee G.-J."/>
            <person name="Arai W."/>
            <person name="Nunoura T."/>
            <person name="Itoh T."/>
            <person name="Hattori M."/>
            <person name="Takai K."/>
        </authorList>
    </citation>
    <scope>NUCLEOTIDE SEQUENCE</scope>
</reference>
<evidence type="ECO:0000313" key="1">
    <source>
        <dbReference type="EMBL" id="BAL54827.1"/>
    </source>
</evidence>